<feature type="coiled-coil region" evidence="1">
    <location>
        <begin position="263"/>
        <end position="297"/>
    </location>
</feature>
<evidence type="ECO:0000313" key="4">
    <source>
        <dbReference type="Proteomes" id="UP000078397"/>
    </source>
</evidence>
<dbReference type="EMBL" id="LSBJ02000009">
    <property type="protein sequence ID" value="OAQ60356.1"/>
    <property type="molecule type" value="Genomic_DNA"/>
</dbReference>
<feature type="coiled-coil region" evidence="1">
    <location>
        <begin position="66"/>
        <end position="222"/>
    </location>
</feature>
<feature type="compositionally biased region" description="Polar residues" evidence="2">
    <location>
        <begin position="397"/>
        <end position="412"/>
    </location>
</feature>
<evidence type="ECO:0000313" key="3">
    <source>
        <dbReference type="EMBL" id="OAQ60356.1"/>
    </source>
</evidence>
<dbReference type="PANTHER" id="PTHR23159:SF60">
    <property type="entry name" value="SPINDLE ASSEMBLY ABNORMAL PROTEIN 4"/>
    <property type="match status" value="1"/>
</dbReference>
<feature type="compositionally biased region" description="Low complexity" evidence="2">
    <location>
        <begin position="413"/>
        <end position="431"/>
    </location>
</feature>
<name>A0A179F4L4_METCM</name>
<evidence type="ECO:0000256" key="1">
    <source>
        <dbReference type="SAM" id="Coils"/>
    </source>
</evidence>
<feature type="compositionally biased region" description="Basic and acidic residues" evidence="2">
    <location>
        <begin position="674"/>
        <end position="697"/>
    </location>
</feature>
<dbReference type="GeneID" id="28853072"/>
<reference evidence="3 4" key="1">
    <citation type="journal article" date="2016" name="PLoS Pathog.">
        <title>Biosynthesis of antibiotic leucinostatins in bio-control fungus Purpureocillium lilacinum and their inhibition on phytophthora revealed by genome mining.</title>
        <authorList>
            <person name="Wang G."/>
            <person name="Liu Z."/>
            <person name="Lin R."/>
            <person name="Li E."/>
            <person name="Mao Z."/>
            <person name="Ling J."/>
            <person name="Yang Y."/>
            <person name="Yin W.B."/>
            <person name="Xie B."/>
        </authorList>
    </citation>
    <scope>NUCLEOTIDE SEQUENCE [LARGE SCALE GENOMIC DNA]</scope>
    <source>
        <strain evidence="3">170</strain>
    </source>
</reference>
<keyword evidence="4" id="KW-1185">Reference proteome</keyword>
<feature type="compositionally biased region" description="Polar residues" evidence="2">
    <location>
        <begin position="373"/>
        <end position="384"/>
    </location>
</feature>
<feature type="compositionally biased region" description="Polar residues" evidence="2">
    <location>
        <begin position="627"/>
        <end position="639"/>
    </location>
</feature>
<feature type="compositionally biased region" description="Low complexity" evidence="2">
    <location>
        <begin position="363"/>
        <end position="372"/>
    </location>
</feature>
<dbReference type="RefSeq" id="XP_018138266.1">
    <property type="nucleotide sequence ID" value="XM_018289078.1"/>
</dbReference>
<feature type="compositionally biased region" description="Acidic residues" evidence="2">
    <location>
        <begin position="503"/>
        <end position="512"/>
    </location>
</feature>
<feature type="compositionally biased region" description="Basic residues" evidence="2">
    <location>
        <begin position="337"/>
        <end position="354"/>
    </location>
</feature>
<keyword evidence="1" id="KW-0175">Coiled coil</keyword>
<feature type="region of interest" description="Disordered" evidence="2">
    <location>
        <begin position="1"/>
        <end position="26"/>
    </location>
</feature>
<proteinExistence type="predicted"/>
<sequence length="742" mass="81775">MASRSRSRTATPDLVARPPDRRRGASPPLHCCCGSDDCVLLRHNCSILVSVEKDVHAAAQAGQALLARHEAYMADAERERVGLNARIERLEMDKQELEAENASKIEENRSLLEQLEALNNTLTDSDVKIKGLESSLLSSQQAVRLLEASANRAADAERHLAILEDETEKLIKELRTSKEDARSHAQRFKEAQRGILDMQDQLDRMEEEARQERDRHVEVIGRMERQREIEKQLDTAAGRLKGAAATKSLQEQKNGSKIVGHFVRDLLQDNANLQLGMAELREMLMNSNDEIQSLREQLLHHQPMPLDSSSRASTLRAELEPMLDGPTLSPELHVHHHYHISQKHEPRKQKKKRQGLLPGIFTPPAASAPSSPRNSGQWGGLTSSPTAPALLCRVSEGDTTPTLSNPTQIWDGSSQPASDFSSSVPSSPQVQRNRVFDSAFTDSDPLSSPTTSFDPMSPAWRAAHSKRPSVSSSVSFQSISMLMDSVPDTPPSGPTSHPHYTEETIEEEDEEEQTLPRLITQPYTPALTLETATPTEDSSVLNDPGYCQEEITPRPQLRRVSSHESIMSLTGGLDIHTLKSRPSQMTLRPLGRVEAVVTGVVARPTLSRSSAKRSDAALRDNFAGFQTPRSPSNPTTARLASSPVLSPGTLGKLVGWRPWGGSSPNPNSSPVPKPADKVVGKDKDKDKDWDKDKELHRSPGINQPGAIPGFHQYWSLQKRKGAPAQVTAETIDRDALTEVLQE</sequence>
<dbReference type="PANTHER" id="PTHR23159">
    <property type="entry name" value="CENTROSOMAL PROTEIN 2"/>
    <property type="match status" value="1"/>
</dbReference>
<accession>A0A179F4L4</accession>
<evidence type="ECO:0000256" key="2">
    <source>
        <dbReference type="SAM" id="MobiDB-lite"/>
    </source>
</evidence>
<feature type="region of interest" description="Disordered" evidence="2">
    <location>
        <begin position="337"/>
        <end position="384"/>
    </location>
</feature>
<feature type="compositionally biased region" description="Low complexity" evidence="2">
    <location>
        <begin position="440"/>
        <end position="455"/>
    </location>
</feature>
<protein>
    <submittedName>
        <fullName evidence="3">Uncharacterized protein</fullName>
    </submittedName>
</protein>
<feature type="region of interest" description="Disordered" evidence="2">
    <location>
        <begin position="623"/>
        <end position="708"/>
    </location>
</feature>
<dbReference type="OrthoDB" id="4088568at2759"/>
<dbReference type="STRING" id="1380566.A0A179F4L4"/>
<feature type="region of interest" description="Disordered" evidence="2">
    <location>
        <begin position="484"/>
        <end position="512"/>
    </location>
</feature>
<feature type="region of interest" description="Disordered" evidence="2">
    <location>
        <begin position="396"/>
        <end position="468"/>
    </location>
</feature>
<organism evidence="3 4">
    <name type="scientific">Pochonia chlamydosporia 170</name>
    <dbReference type="NCBI Taxonomy" id="1380566"/>
    <lineage>
        <taxon>Eukaryota</taxon>
        <taxon>Fungi</taxon>
        <taxon>Dikarya</taxon>
        <taxon>Ascomycota</taxon>
        <taxon>Pezizomycotina</taxon>
        <taxon>Sordariomycetes</taxon>
        <taxon>Hypocreomycetidae</taxon>
        <taxon>Hypocreales</taxon>
        <taxon>Clavicipitaceae</taxon>
        <taxon>Pochonia</taxon>
    </lineage>
</organism>
<dbReference type="Proteomes" id="UP000078397">
    <property type="component" value="Unassembled WGS sequence"/>
</dbReference>
<dbReference type="KEGG" id="pchm:VFPPC_10766"/>
<comment type="caution">
    <text evidence="3">The sequence shown here is derived from an EMBL/GenBank/DDBJ whole genome shotgun (WGS) entry which is preliminary data.</text>
</comment>
<dbReference type="AlphaFoldDB" id="A0A179F4L4"/>
<gene>
    <name evidence="3" type="ORF">VFPPC_10766</name>
</gene>